<keyword evidence="2 9" id="KW-0812">Transmembrane</keyword>
<evidence type="ECO:0000256" key="2">
    <source>
        <dbReference type="ARBA" id="ARBA00022692"/>
    </source>
</evidence>
<organism evidence="11 12">
    <name type="scientific">Catenaria anguillulae PL171</name>
    <dbReference type="NCBI Taxonomy" id="765915"/>
    <lineage>
        <taxon>Eukaryota</taxon>
        <taxon>Fungi</taxon>
        <taxon>Fungi incertae sedis</taxon>
        <taxon>Blastocladiomycota</taxon>
        <taxon>Blastocladiomycetes</taxon>
        <taxon>Blastocladiales</taxon>
        <taxon>Catenariaceae</taxon>
        <taxon>Catenaria</taxon>
    </lineage>
</organism>
<accession>A0A1Y2I3W1</accession>
<keyword evidence="4 9" id="KW-1133">Transmembrane helix</keyword>
<evidence type="ECO:0000256" key="6">
    <source>
        <dbReference type="ARBA" id="ARBA00023136"/>
    </source>
</evidence>
<gene>
    <name evidence="11" type="ORF">BCR44DRAFT_338489</name>
</gene>
<evidence type="ECO:0000256" key="7">
    <source>
        <dbReference type="PROSITE-ProRule" id="PRU01094"/>
    </source>
</evidence>
<dbReference type="OrthoDB" id="275278at2759"/>
<dbReference type="Pfam" id="PF07766">
    <property type="entry name" value="LETM1_RBD"/>
    <property type="match status" value="1"/>
</dbReference>
<feature type="compositionally biased region" description="Low complexity" evidence="8">
    <location>
        <begin position="118"/>
        <end position="136"/>
    </location>
</feature>
<comment type="caution">
    <text evidence="11">The sequence shown here is derived from an EMBL/GenBank/DDBJ whole genome shotgun (WGS) entry which is preliminary data.</text>
</comment>
<dbReference type="PANTHER" id="PTHR14009:SF1">
    <property type="entry name" value="MITOCHONDRIAL PROTON_CALCIUM EXCHANGER PROTEIN"/>
    <property type="match status" value="1"/>
</dbReference>
<protein>
    <submittedName>
        <fullName evidence="11">LETM1-like protein-domain-containing protein</fullName>
    </submittedName>
</protein>
<keyword evidence="3" id="KW-0999">Mitochondrion inner membrane</keyword>
<dbReference type="InterPro" id="IPR033122">
    <property type="entry name" value="LETM1-like_RBD"/>
</dbReference>
<dbReference type="GO" id="GO:0030003">
    <property type="term" value="P:intracellular monoatomic cation homeostasis"/>
    <property type="evidence" value="ECO:0007669"/>
    <property type="project" value="TreeGrafter"/>
</dbReference>
<dbReference type="GO" id="GO:0043022">
    <property type="term" value="F:ribosome binding"/>
    <property type="evidence" value="ECO:0007669"/>
    <property type="project" value="InterPro"/>
</dbReference>
<dbReference type="EMBL" id="MCFL01000001">
    <property type="protein sequence ID" value="ORZ41550.1"/>
    <property type="molecule type" value="Genomic_DNA"/>
</dbReference>
<evidence type="ECO:0000256" key="4">
    <source>
        <dbReference type="ARBA" id="ARBA00022989"/>
    </source>
</evidence>
<feature type="domain" description="Letm1 RBD" evidence="10">
    <location>
        <begin position="255"/>
        <end position="458"/>
    </location>
</feature>
<dbReference type="PANTHER" id="PTHR14009">
    <property type="entry name" value="LEUCINE ZIPPER-EF-HAND CONTAINING TRANSMEMBRANE PROTEIN"/>
    <property type="match status" value="1"/>
</dbReference>
<reference evidence="11 12" key="1">
    <citation type="submission" date="2016-07" db="EMBL/GenBank/DDBJ databases">
        <title>Pervasive Adenine N6-methylation of Active Genes in Fungi.</title>
        <authorList>
            <consortium name="DOE Joint Genome Institute"/>
            <person name="Mondo S.J."/>
            <person name="Dannebaum R.O."/>
            <person name="Kuo R.C."/>
            <person name="Labutti K."/>
            <person name="Haridas S."/>
            <person name="Kuo A."/>
            <person name="Salamov A."/>
            <person name="Ahrendt S.R."/>
            <person name="Lipzen A."/>
            <person name="Sullivan W."/>
            <person name="Andreopoulos W.B."/>
            <person name="Clum A."/>
            <person name="Lindquist E."/>
            <person name="Daum C."/>
            <person name="Ramamoorthy G.K."/>
            <person name="Gryganskyi A."/>
            <person name="Culley D."/>
            <person name="Magnuson J.K."/>
            <person name="James T.Y."/>
            <person name="O'Malley M.A."/>
            <person name="Stajich J.E."/>
            <person name="Spatafora J.W."/>
            <person name="Visel A."/>
            <person name="Grigoriev I.V."/>
        </authorList>
    </citation>
    <scope>NUCLEOTIDE SEQUENCE [LARGE SCALE GENOMIC DNA]</scope>
    <source>
        <strain evidence="11 12">PL171</strain>
    </source>
</reference>
<dbReference type="GO" id="GO:0005743">
    <property type="term" value="C:mitochondrial inner membrane"/>
    <property type="evidence" value="ECO:0007669"/>
    <property type="project" value="UniProtKB-SubCell"/>
</dbReference>
<feature type="transmembrane region" description="Helical" evidence="9">
    <location>
        <begin position="209"/>
        <end position="232"/>
    </location>
</feature>
<dbReference type="AlphaFoldDB" id="A0A1Y2I3W1"/>
<evidence type="ECO:0000259" key="10">
    <source>
        <dbReference type="PROSITE" id="PS51758"/>
    </source>
</evidence>
<sequence length="480" mass="53087">MLALRRANLIHRSGLPRSTPVSLAAAATVVGTASVSSHHARPMALLHGAVPRSPASASRWSPATPTATPASPVIVSALAPHWRAFSTSILLRAAESDQKPAPPSSPSSSSTSPPPPGSTASPTSSSSNLPTTTTSPAPVPAPAPPKPFLRKLREDTWPHIKEEIAHYKEGSKLLAYEVKLSSRYLLKLMRGNKLSRREHRQLKRTVSDLFRLVPFAILVAIPFAELALPLLLKLFPNMLPSTFEKSFDKEEKKKKMLKMRLELAKFLQETVDEMAVTSADKQNATAALEFSGFFRKIRTTGEPPETDELIRVAQQFENELTLENLSRPQLVSMCKYMGINAFGTDNFLRFQVRNKMRQLHTDDQMIFFEGVESLSVYELQRACAERGIKTIGVSPARLRHDLQQWLDLHLIHKIPSSLLILSRAFIISDQPMLDSRRKGEVVEELPKTTAEALQATLQSLPPNLINEAELKLADQEGPGC</sequence>
<name>A0A1Y2I3W1_9FUNG</name>
<comment type="subcellular location">
    <subcellularLocation>
        <location evidence="1">Mitochondrion inner membrane</location>
        <topology evidence="1">Single-pass membrane protein</topology>
    </subcellularLocation>
</comment>
<evidence type="ECO:0000256" key="5">
    <source>
        <dbReference type="ARBA" id="ARBA00023128"/>
    </source>
</evidence>
<evidence type="ECO:0000256" key="1">
    <source>
        <dbReference type="ARBA" id="ARBA00004434"/>
    </source>
</evidence>
<evidence type="ECO:0000256" key="8">
    <source>
        <dbReference type="SAM" id="MobiDB-lite"/>
    </source>
</evidence>
<keyword evidence="6 9" id="KW-0472">Membrane</keyword>
<proteinExistence type="predicted"/>
<feature type="region of interest" description="Disordered" evidence="8">
    <location>
        <begin position="94"/>
        <end position="148"/>
    </location>
</feature>
<dbReference type="PROSITE" id="PS51758">
    <property type="entry name" value="LETM1_RBD"/>
    <property type="match status" value="1"/>
</dbReference>
<evidence type="ECO:0000313" key="11">
    <source>
        <dbReference type="EMBL" id="ORZ41550.1"/>
    </source>
</evidence>
<feature type="compositionally biased region" description="Pro residues" evidence="8">
    <location>
        <begin position="137"/>
        <end position="147"/>
    </location>
</feature>
<evidence type="ECO:0000256" key="9">
    <source>
        <dbReference type="SAM" id="Phobius"/>
    </source>
</evidence>
<keyword evidence="5 7" id="KW-0496">Mitochondrion</keyword>
<dbReference type="Proteomes" id="UP000193411">
    <property type="component" value="Unassembled WGS sequence"/>
</dbReference>
<dbReference type="STRING" id="765915.A0A1Y2I3W1"/>
<evidence type="ECO:0000313" key="12">
    <source>
        <dbReference type="Proteomes" id="UP000193411"/>
    </source>
</evidence>
<evidence type="ECO:0000256" key="3">
    <source>
        <dbReference type="ARBA" id="ARBA00022792"/>
    </source>
</evidence>
<keyword evidence="12" id="KW-1185">Reference proteome</keyword>
<dbReference type="InterPro" id="IPR044202">
    <property type="entry name" value="LETM1/MDM38-like"/>
</dbReference>